<dbReference type="EMBL" id="JADPUN010000422">
    <property type="protein sequence ID" value="MBF9135153.1"/>
    <property type="molecule type" value="Genomic_DNA"/>
</dbReference>
<evidence type="ECO:0000313" key="1">
    <source>
        <dbReference type="EMBL" id="MBF9135153.1"/>
    </source>
</evidence>
<keyword evidence="2" id="KW-1185">Reference proteome</keyword>
<evidence type="ECO:0000313" key="2">
    <source>
        <dbReference type="Proteomes" id="UP000638560"/>
    </source>
</evidence>
<dbReference type="Proteomes" id="UP000638560">
    <property type="component" value="Unassembled WGS sequence"/>
</dbReference>
<comment type="caution">
    <text evidence="1">The sequence shown here is derived from an EMBL/GenBank/DDBJ whole genome shotgun (WGS) entry which is preliminary data.</text>
</comment>
<protein>
    <submittedName>
        <fullName evidence="1">Uncharacterized protein</fullName>
    </submittedName>
</protein>
<accession>A0ABS0H9J0</accession>
<gene>
    <name evidence="1" type="ORF">I0C86_40455</name>
</gene>
<reference evidence="1 2" key="1">
    <citation type="submission" date="2020-11" db="EMBL/GenBank/DDBJ databases">
        <title>A novel isolate from a Black sea contaminated sediment with potential to produce alkanes: Plantactinospora alkalitolerans sp. nov.</title>
        <authorList>
            <person name="Carro L."/>
            <person name="Veyisoglu A."/>
            <person name="Guven K."/>
            <person name="Schumann P."/>
            <person name="Klenk H.-P."/>
            <person name="Sahin N."/>
        </authorList>
    </citation>
    <scope>NUCLEOTIDE SEQUENCE [LARGE SCALE GENOMIC DNA]</scope>
    <source>
        <strain evidence="1 2">S1510</strain>
    </source>
</reference>
<organism evidence="1 2">
    <name type="scientific">Plantactinospora alkalitolerans</name>
    <dbReference type="NCBI Taxonomy" id="2789879"/>
    <lineage>
        <taxon>Bacteria</taxon>
        <taxon>Bacillati</taxon>
        <taxon>Actinomycetota</taxon>
        <taxon>Actinomycetes</taxon>
        <taxon>Micromonosporales</taxon>
        <taxon>Micromonosporaceae</taxon>
        <taxon>Plantactinospora</taxon>
    </lineage>
</organism>
<proteinExistence type="predicted"/>
<sequence length="239" mass="26273">MAEVATKPVDVDPTKAAVRAAVEAWNEKIKPGDPVLYWPGNRRSRRAKIDVVARAAEVYHDPPRALVVLRNNWRGVPIGHVRLHRLAGQIRALAPIEGVELDFPPPNCPYCVSVPCEFDDPWVCPECAARWPEAAHQGGAIRRCVECFDRDATAIGGDGQPRCAVCHVEVLAGVVEATEPYNCRSCKVEVVGMPVGREASNWSLCGHCNHRRKWDEWLSARVGKRTGSSTQSIASVRGI</sequence>
<dbReference type="RefSeq" id="WP_196206615.1">
    <property type="nucleotide sequence ID" value="NZ_JADPUN010000422.1"/>
</dbReference>
<name>A0ABS0H9J0_9ACTN</name>